<dbReference type="PANTHER" id="PTHR43039">
    <property type="entry name" value="ESTERASE-RELATED"/>
    <property type="match status" value="1"/>
</dbReference>
<feature type="domain" description="AB hydrolase-1" evidence="2">
    <location>
        <begin position="19"/>
        <end position="256"/>
    </location>
</feature>
<dbReference type="OrthoDB" id="8680283at2"/>
<gene>
    <name evidence="3" type="ORF">SAMN04488526_0647</name>
</gene>
<keyword evidence="4" id="KW-1185">Reference proteome</keyword>
<dbReference type="PRINTS" id="PR00111">
    <property type="entry name" value="ABHYDROLASE"/>
</dbReference>
<evidence type="ECO:0000313" key="4">
    <source>
        <dbReference type="Proteomes" id="UP000199283"/>
    </source>
</evidence>
<dbReference type="Proteomes" id="UP000199283">
    <property type="component" value="Unassembled WGS sequence"/>
</dbReference>
<dbReference type="EMBL" id="FNZQ01000001">
    <property type="protein sequence ID" value="SEK47001.1"/>
    <property type="molecule type" value="Genomic_DNA"/>
</dbReference>
<protein>
    <submittedName>
        <fullName evidence="3">Pimeloyl-ACP methyl ester carboxylesterase</fullName>
    </submittedName>
</protein>
<name>A0A1H7H9R8_9RHOB</name>
<dbReference type="STRING" id="188906.SAMN04488526_0647"/>
<dbReference type="InterPro" id="IPR029058">
    <property type="entry name" value="AB_hydrolase_fold"/>
</dbReference>
<sequence length="268" mass="29756">MTAVEHCAVKITGSGEKTIVFLHGYGCDSGMWCKVAPAFENDFRVITYDLMGYGKSATEHYDPVRYASLDGHVDDLVAILDELRLKDVIAVGHSVSAMTIGLAAKRRPDLIDRLVMICPSPSYANDGDYVGGFEKQDLLGLLDILDVNYLGWARDMAPLIMGVPDRPALGEELTESFCQTDPDIARHFAKVTFLFDHREDVKMITQPTLVLQCRDDALVPPTVWTWLMDNMQNADHVILDATGHCPHVSYPEATTEALVEFVRPRVVS</sequence>
<dbReference type="AlphaFoldDB" id="A0A1H7H9R8"/>
<accession>A0A1H7H9R8</accession>
<evidence type="ECO:0000313" key="3">
    <source>
        <dbReference type="EMBL" id="SEK47001.1"/>
    </source>
</evidence>
<evidence type="ECO:0000256" key="1">
    <source>
        <dbReference type="ARBA" id="ARBA00008645"/>
    </source>
</evidence>
<dbReference type="Gene3D" id="3.40.50.1820">
    <property type="entry name" value="alpha/beta hydrolase"/>
    <property type="match status" value="1"/>
</dbReference>
<proteinExistence type="inferred from homology"/>
<dbReference type="Pfam" id="PF12697">
    <property type="entry name" value="Abhydrolase_6"/>
    <property type="match status" value="1"/>
</dbReference>
<reference evidence="3 4" key="1">
    <citation type="submission" date="2016-10" db="EMBL/GenBank/DDBJ databases">
        <authorList>
            <person name="de Groot N.N."/>
        </authorList>
    </citation>
    <scope>NUCLEOTIDE SEQUENCE [LARGE SCALE GENOMIC DNA]</scope>
    <source>
        <strain evidence="3 4">DSM 14858</strain>
    </source>
</reference>
<dbReference type="RefSeq" id="WP_092761139.1">
    <property type="nucleotide sequence ID" value="NZ_FNZQ01000001.1"/>
</dbReference>
<dbReference type="SUPFAM" id="SSF53474">
    <property type="entry name" value="alpha/beta-Hydrolases"/>
    <property type="match status" value="1"/>
</dbReference>
<evidence type="ECO:0000259" key="2">
    <source>
        <dbReference type="Pfam" id="PF12697"/>
    </source>
</evidence>
<comment type="similarity">
    <text evidence="1">Belongs to the AB hydrolase superfamily.</text>
</comment>
<organism evidence="3 4">
    <name type="scientific">Jannaschia helgolandensis</name>
    <dbReference type="NCBI Taxonomy" id="188906"/>
    <lineage>
        <taxon>Bacteria</taxon>
        <taxon>Pseudomonadati</taxon>
        <taxon>Pseudomonadota</taxon>
        <taxon>Alphaproteobacteria</taxon>
        <taxon>Rhodobacterales</taxon>
        <taxon>Roseobacteraceae</taxon>
        <taxon>Jannaschia</taxon>
    </lineage>
</organism>
<dbReference type="InterPro" id="IPR000073">
    <property type="entry name" value="AB_hydrolase_1"/>
</dbReference>